<name>A0ABP7A011_9ACTN</name>
<dbReference type="PROSITE" id="PS51819">
    <property type="entry name" value="VOC"/>
    <property type="match status" value="2"/>
</dbReference>
<evidence type="ECO:0000259" key="1">
    <source>
        <dbReference type="PROSITE" id="PS51819"/>
    </source>
</evidence>
<organism evidence="2 3">
    <name type="scientific">Microlunatus ginsengisoli</name>
    <dbReference type="NCBI Taxonomy" id="363863"/>
    <lineage>
        <taxon>Bacteria</taxon>
        <taxon>Bacillati</taxon>
        <taxon>Actinomycetota</taxon>
        <taxon>Actinomycetes</taxon>
        <taxon>Propionibacteriales</taxon>
        <taxon>Propionibacteriaceae</taxon>
        <taxon>Microlunatus</taxon>
    </lineage>
</organism>
<dbReference type="InterPro" id="IPR041581">
    <property type="entry name" value="Glyoxalase_6"/>
</dbReference>
<dbReference type="PANTHER" id="PTHR33993">
    <property type="entry name" value="GLYOXALASE-RELATED"/>
    <property type="match status" value="1"/>
</dbReference>
<dbReference type="InterPro" id="IPR037523">
    <property type="entry name" value="VOC_core"/>
</dbReference>
<dbReference type="InterPro" id="IPR004360">
    <property type="entry name" value="Glyas_Fos-R_dOase_dom"/>
</dbReference>
<keyword evidence="3" id="KW-1185">Reference proteome</keyword>
<protein>
    <submittedName>
        <fullName evidence="2">VOC family protein</fullName>
    </submittedName>
</protein>
<comment type="caution">
    <text evidence="2">The sequence shown here is derived from an EMBL/GenBank/DDBJ whole genome shotgun (WGS) entry which is preliminary data.</text>
</comment>
<accession>A0ABP7A011</accession>
<dbReference type="EMBL" id="BAABAB010000017">
    <property type="protein sequence ID" value="GAA3622893.1"/>
    <property type="molecule type" value="Genomic_DNA"/>
</dbReference>
<proteinExistence type="predicted"/>
<dbReference type="PANTHER" id="PTHR33993:SF14">
    <property type="entry name" value="GB|AAF24581.1"/>
    <property type="match status" value="1"/>
</dbReference>
<sequence length="276" mass="29206">MSVIVDDQRRYPAGVPCWVDLEQREPARTTEFYGGLFGWQFREVMPPGAAGSYLVATLDGHDVAGATVGDGSAPGWNTYIACDDVDATAAAVTAAGGVVRLPPQDAGPGGRWAGCADPDGAVFRLWQARRRLGAQLVNTPGTWNFSDLLTPDPARAVGFYRRVFGWQLDAGLGAGMIRLPGYGDHLASTIDPHIFERQAAAPPGFADVVAGIATDPGPPRWHLRFTVADRDRSAEVAAAHGAEVLSSVDTMWTREALIVDPQGAVLTLSQFAPPGG</sequence>
<feature type="domain" description="VOC" evidence="1">
    <location>
        <begin position="15"/>
        <end position="128"/>
    </location>
</feature>
<dbReference type="SUPFAM" id="SSF54593">
    <property type="entry name" value="Glyoxalase/Bleomycin resistance protein/Dihydroxybiphenyl dioxygenase"/>
    <property type="match status" value="2"/>
</dbReference>
<dbReference type="Proteomes" id="UP001501490">
    <property type="component" value="Unassembled WGS sequence"/>
</dbReference>
<dbReference type="Gene3D" id="3.10.180.10">
    <property type="entry name" value="2,3-Dihydroxybiphenyl 1,2-Dioxygenase, domain 1"/>
    <property type="match status" value="2"/>
</dbReference>
<feature type="domain" description="VOC" evidence="1">
    <location>
        <begin position="142"/>
        <end position="271"/>
    </location>
</feature>
<dbReference type="InterPro" id="IPR029068">
    <property type="entry name" value="Glyas_Bleomycin-R_OHBP_Dase"/>
</dbReference>
<evidence type="ECO:0000313" key="3">
    <source>
        <dbReference type="Proteomes" id="UP001501490"/>
    </source>
</evidence>
<dbReference type="Pfam" id="PF18029">
    <property type="entry name" value="Glyoxalase_6"/>
    <property type="match status" value="1"/>
</dbReference>
<dbReference type="RefSeq" id="WP_344805238.1">
    <property type="nucleotide sequence ID" value="NZ_BAABAB010000017.1"/>
</dbReference>
<evidence type="ECO:0000313" key="2">
    <source>
        <dbReference type="EMBL" id="GAA3622893.1"/>
    </source>
</evidence>
<reference evidence="3" key="1">
    <citation type="journal article" date="2019" name="Int. J. Syst. Evol. Microbiol.">
        <title>The Global Catalogue of Microorganisms (GCM) 10K type strain sequencing project: providing services to taxonomists for standard genome sequencing and annotation.</title>
        <authorList>
            <consortium name="The Broad Institute Genomics Platform"/>
            <consortium name="The Broad Institute Genome Sequencing Center for Infectious Disease"/>
            <person name="Wu L."/>
            <person name="Ma J."/>
        </authorList>
    </citation>
    <scope>NUCLEOTIDE SEQUENCE [LARGE SCALE GENOMIC DNA]</scope>
    <source>
        <strain evidence="3">JCM 16929</strain>
    </source>
</reference>
<gene>
    <name evidence="2" type="ORF">GCM10022236_26600</name>
</gene>
<dbReference type="Pfam" id="PF00903">
    <property type="entry name" value="Glyoxalase"/>
    <property type="match status" value="1"/>
</dbReference>
<dbReference type="InterPro" id="IPR052164">
    <property type="entry name" value="Anthracycline_SecMetBiosynth"/>
</dbReference>